<keyword evidence="2" id="KW-0479">Metal-binding</keyword>
<dbReference type="PROSITE" id="PS50089">
    <property type="entry name" value="ZF_RING_2"/>
    <property type="match status" value="1"/>
</dbReference>
<keyword evidence="6" id="KW-0862">Zinc</keyword>
<dbReference type="SMART" id="SM00292">
    <property type="entry name" value="BRCT"/>
    <property type="match status" value="2"/>
</dbReference>
<evidence type="ECO:0000313" key="14">
    <source>
        <dbReference type="EMBL" id="KAK2996344.1"/>
    </source>
</evidence>
<keyword evidence="15" id="KW-1185">Reference proteome</keyword>
<dbReference type="InterPro" id="IPR031099">
    <property type="entry name" value="BRCA1-associated"/>
</dbReference>
<dbReference type="GO" id="GO:0008270">
    <property type="term" value="F:zinc ion binding"/>
    <property type="evidence" value="ECO:0007669"/>
    <property type="project" value="UniProtKB-KW"/>
</dbReference>
<evidence type="ECO:0000259" key="11">
    <source>
        <dbReference type="PROSITE" id="PS50089"/>
    </source>
</evidence>
<dbReference type="Gene3D" id="3.40.50.10190">
    <property type="entry name" value="BRCT domain"/>
    <property type="match status" value="2"/>
</dbReference>
<dbReference type="PROSITE" id="PS51805">
    <property type="entry name" value="EPHD"/>
    <property type="match status" value="1"/>
</dbReference>
<comment type="subcellular location">
    <subcellularLocation>
        <location evidence="1">Nucleus</location>
    </subcellularLocation>
</comment>
<evidence type="ECO:0000256" key="8">
    <source>
        <dbReference type="ARBA" id="ARBA00023242"/>
    </source>
</evidence>
<dbReference type="GO" id="GO:0005634">
    <property type="term" value="C:nucleus"/>
    <property type="evidence" value="ECO:0007669"/>
    <property type="project" value="UniProtKB-SubCell"/>
</dbReference>
<dbReference type="EMBL" id="JAVXUP010005209">
    <property type="protein sequence ID" value="KAK2996344.1"/>
    <property type="molecule type" value="Genomic_DNA"/>
</dbReference>
<feature type="compositionally biased region" description="Basic residues" evidence="10">
    <location>
        <begin position="364"/>
        <end position="383"/>
    </location>
</feature>
<dbReference type="InterPro" id="IPR017907">
    <property type="entry name" value="Znf_RING_CS"/>
</dbReference>
<keyword evidence="8" id="KW-0539">Nucleus</keyword>
<feature type="region of interest" description="Disordered" evidence="10">
    <location>
        <begin position="94"/>
        <end position="177"/>
    </location>
</feature>
<keyword evidence="5 9" id="KW-0863">Zinc-finger</keyword>
<dbReference type="AlphaFoldDB" id="A0AA88USZ1"/>
<comment type="caution">
    <text evidence="14">The sequence shown here is derived from an EMBL/GenBank/DDBJ whole genome shotgun (WGS) entry which is preliminary data.</text>
</comment>
<keyword evidence="3" id="KW-0677">Repeat</keyword>
<feature type="region of interest" description="Disordered" evidence="10">
    <location>
        <begin position="342"/>
        <end position="384"/>
    </location>
</feature>
<dbReference type="Pfam" id="PF00533">
    <property type="entry name" value="BRCT"/>
    <property type="match status" value="1"/>
</dbReference>
<dbReference type="InterPro" id="IPR001357">
    <property type="entry name" value="BRCT_dom"/>
</dbReference>
<dbReference type="Pfam" id="PF13771">
    <property type="entry name" value="zf-HC5HC2H"/>
    <property type="match status" value="1"/>
</dbReference>
<dbReference type="PANTHER" id="PTHR13763">
    <property type="entry name" value="BREAST CANCER TYPE 1 SUSCEPTIBILITY PROTEIN BRCA1"/>
    <property type="match status" value="1"/>
</dbReference>
<protein>
    <submittedName>
        <fullName evidence="14">Uncharacterized protein</fullName>
    </submittedName>
</protein>
<evidence type="ECO:0000256" key="4">
    <source>
        <dbReference type="ARBA" id="ARBA00022763"/>
    </source>
</evidence>
<feature type="compositionally biased region" description="Basic residues" evidence="10">
    <location>
        <begin position="126"/>
        <end position="135"/>
    </location>
</feature>
<evidence type="ECO:0000256" key="3">
    <source>
        <dbReference type="ARBA" id="ARBA00022737"/>
    </source>
</evidence>
<dbReference type="InterPro" id="IPR034732">
    <property type="entry name" value="EPHD"/>
</dbReference>
<sequence length="1047" mass="116421">MEESSHLERMGRELKCPICLSLLTSAISLTCNHVFCNSCIGKSMRSASDCPVCKVPYQRREVRPAPHMDNLVTIYKSMEAASGLNIFVTQAAPSTKLPGGQNQAGADMVCGREKDGRNCSEMPKPQRQKRLKSKGPKGSSNINRKSRFTPVRPSFPTKKRVQLPQHPTPNTPSPITKLEGETCTKAISVPLKSPIVLKDTPALNERGEPVLSPFFWLREDGEDAEKEYEENPSQQTYGDHVMDTPPGAPCFSDIKDSDDEAPQKMTPQSGPCRALHDADFFDSEMFEWTQRACSPELCSSPLKMQAYLLFPSDHVAKAVECETIEEKEGKSASQDAMTMKMERTLPTSSSARTENAIDEDRTRKTNKRRRNARASTQKKRAKRAIKDVHGNHIVLQNVAKENIPEEKDDKESSLILMKSCKRNTKVAATTNSIKTVQEDVSTSSEAAKPRNHGAKTRVAHLPTLLYQGKDSGGSHNLEKTGKDSKEAIVQQHLDSTRSSITRNAASNGAKGHEGVLISQSLDESVPVGVDKEVSDYMVRVRESEVKNLRDPRFDKEQKYSKKVKFSPNDDSKASLVVDIFERVIPKKTQPLRKIHGNCDVGIVDNTSKMEKACPMKNGILHKCKTLSNKVQCGFCQSAEDSEVSGIMVHYLKGKPVMADHNGGLHVFNSKPVGSLLRIAYNINIILWHNLLTWKYNCRAPNVYFGDDNAINLESELARSRRIKCCCCGLKGAALGCYENSCRKSFHVPCAKLTPECRWDNDNFVMLCPIHASSKLPNEISGFQLNQQKKCLKKGIQYHNKPQVVTKHGISTSNRWNSKGSSERLILCCSALASAEKETVTEFKRLSGATVLKNWDSTVTHVIASVDENGACRRTLKVLMGILEGKWILNIEWVKDCLKAMETVDEKDYEIDVDIHGIRDGPRRGRSRLLNKQPKLFNGYQFYLTGDYAPSYKGYLQDLIVAAGGTLLHRKPISRYHEALLSNCTSSPTLIIYCLELPDKCNPSKRGSIISSRRSDAESLASSIGAAVATNLWILDSIAACRLQNLAE</sequence>
<dbReference type="FunFam" id="3.40.50.10190:FF:000006">
    <property type="entry name" value="Breast cancer type 1 susceptibility protein homolog"/>
    <property type="match status" value="1"/>
</dbReference>
<dbReference type="GO" id="GO:0045944">
    <property type="term" value="P:positive regulation of transcription by RNA polymerase II"/>
    <property type="evidence" value="ECO:0007669"/>
    <property type="project" value="TreeGrafter"/>
</dbReference>
<proteinExistence type="predicted"/>
<evidence type="ECO:0000256" key="7">
    <source>
        <dbReference type="ARBA" id="ARBA00023204"/>
    </source>
</evidence>
<gene>
    <name evidence="14" type="ORF">RJ639_026587</name>
</gene>
<evidence type="ECO:0000259" key="12">
    <source>
        <dbReference type="PROSITE" id="PS50172"/>
    </source>
</evidence>
<dbReference type="SUPFAM" id="SSF57850">
    <property type="entry name" value="RING/U-box"/>
    <property type="match status" value="1"/>
</dbReference>
<name>A0AA88USZ1_9ASTE</name>
<dbReference type="SMART" id="SM00184">
    <property type="entry name" value="RING"/>
    <property type="match status" value="1"/>
</dbReference>
<dbReference type="PROSITE" id="PS00518">
    <property type="entry name" value="ZF_RING_1"/>
    <property type="match status" value="1"/>
</dbReference>
<feature type="domain" description="BRCT" evidence="12">
    <location>
        <begin position="931"/>
        <end position="1047"/>
    </location>
</feature>
<keyword evidence="7" id="KW-0234">DNA repair</keyword>
<accession>A0AA88USZ1</accession>
<dbReference type="SUPFAM" id="SSF52113">
    <property type="entry name" value="BRCT domain"/>
    <property type="match status" value="2"/>
</dbReference>
<feature type="domain" description="PHD-type" evidence="13">
    <location>
        <begin position="629"/>
        <end position="771"/>
    </location>
</feature>
<keyword evidence="4" id="KW-0227">DNA damage</keyword>
<dbReference type="Gene3D" id="3.30.40.10">
    <property type="entry name" value="Zinc/RING finger domain, C3HC4 (zinc finger)"/>
    <property type="match status" value="2"/>
</dbReference>
<evidence type="ECO:0000256" key="6">
    <source>
        <dbReference type="ARBA" id="ARBA00022833"/>
    </source>
</evidence>
<evidence type="ECO:0000256" key="9">
    <source>
        <dbReference type="PROSITE-ProRule" id="PRU00175"/>
    </source>
</evidence>
<evidence type="ECO:0000256" key="1">
    <source>
        <dbReference type="ARBA" id="ARBA00004123"/>
    </source>
</evidence>
<dbReference type="GO" id="GO:0004842">
    <property type="term" value="F:ubiquitin-protein transferase activity"/>
    <property type="evidence" value="ECO:0007669"/>
    <property type="project" value="TreeGrafter"/>
</dbReference>
<evidence type="ECO:0000313" key="15">
    <source>
        <dbReference type="Proteomes" id="UP001188597"/>
    </source>
</evidence>
<dbReference type="PROSITE" id="PS50172">
    <property type="entry name" value="BRCT"/>
    <property type="match status" value="2"/>
</dbReference>
<dbReference type="Proteomes" id="UP001188597">
    <property type="component" value="Unassembled WGS sequence"/>
</dbReference>
<dbReference type="CDD" id="cd17734">
    <property type="entry name" value="BRCT_Bard1_rpt1"/>
    <property type="match status" value="1"/>
</dbReference>
<organism evidence="14 15">
    <name type="scientific">Escallonia herrerae</name>
    <dbReference type="NCBI Taxonomy" id="1293975"/>
    <lineage>
        <taxon>Eukaryota</taxon>
        <taxon>Viridiplantae</taxon>
        <taxon>Streptophyta</taxon>
        <taxon>Embryophyta</taxon>
        <taxon>Tracheophyta</taxon>
        <taxon>Spermatophyta</taxon>
        <taxon>Magnoliopsida</taxon>
        <taxon>eudicotyledons</taxon>
        <taxon>Gunneridae</taxon>
        <taxon>Pentapetalae</taxon>
        <taxon>asterids</taxon>
        <taxon>campanulids</taxon>
        <taxon>Escalloniales</taxon>
        <taxon>Escalloniaceae</taxon>
        <taxon>Escallonia</taxon>
    </lineage>
</organism>
<dbReference type="InterPro" id="IPR001841">
    <property type="entry name" value="Znf_RING"/>
</dbReference>
<evidence type="ECO:0000256" key="10">
    <source>
        <dbReference type="SAM" id="MobiDB-lite"/>
    </source>
</evidence>
<evidence type="ECO:0000256" key="2">
    <source>
        <dbReference type="ARBA" id="ARBA00022723"/>
    </source>
</evidence>
<dbReference type="Pfam" id="PF16589">
    <property type="entry name" value="BRCT_2"/>
    <property type="match status" value="1"/>
</dbReference>
<dbReference type="GO" id="GO:0000724">
    <property type="term" value="P:double-strand break repair via homologous recombination"/>
    <property type="evidence" value="ECO:0007669"/>
    <property type="project" value="TreeGrafter"/>
</dbReference>
<dbReference type="InterPro" id="IPR013083">
    <property type="entry name" value="Znf_RING/FYVE/PHD"/>
</dbReference>
<evidence type="ECO:0000256" key="5">
    <source>
        <dbReference type="ARBA" id="ARBA00022771"/>
    </source>
</evidence>
<reference evidence="14" key="1">
    <citation type="submission" date="2022-12" db="EMBL/GenBank/DDBJ databases">
        <title>Draft genome assemblies for two species of Escallonia (Escalloniales).</title>
        <authorList>
            <person name="Chanderbali A."/>
            <person name="Dervinis C."/>
            <person name="Anghel I."/>
            <person name="Soltis D."/>
            <person name="Soltis P."/>
            <person name="Zapata F."/>
        </authorList>
    </citation>
    <scope>NUCLEOTIDE SEQUENCE</scope>
    <source>
        <strain evidence="14">UCBG64.0493</strain>
        <tissue evidence="14">Leaf</tissue>
    </source>
</reference>
<dbReference type="Pfam" id="PF13923">
    <property type="entry name" value="zf-C3HC4_2"/>
    <property type="match status" value="1"/>
</dbReference>
<dbReference type="InterPro" id="IPR036420">
    <property type="entry name" value="BRCT_dom_sf"/>
</dbReference>
<dbReference type="PANTHER" id="PTHR13763:SF0">
    <property type="entry name" value="BREAST CANCER TYPE 1 SUSCEPTIBILITY PROTEIN"/>
    <property type="match status" value="1"/>
</dbReference>
<feature type="domain" description="RING-type" evidence="11">
    <location>
        <begin position="16"/>
        <end position="54"/>
    </location>
</feature>
<feature type="domain" description="BRCT" evidence="12">
    <location>
        <begin position="835"/>
        <end position="910"/>
    </location>
</feature>
<evidence type="ECO:0000259" key="13">
    <source>
        <dbReference type="PROSITE" id="PS51805"/>
    </source>
</evidence>
<dbReference type="FunFam" id="3.30.40.10:FF:000352">
    <property type="entry name" value="Breast cancer associated RING 1"/>
    <property type="match status" value="1"/>
</dbReference>